<evidence type="ECO:0000256" key="2">
    <source>
        <dbReference type="SAM" id="Coils"/>
    </source>
</evidence>
<dbReference type="Gramene" id="ONK64102">
    <property type="protein sequence ID" value="ONK64102"/>
    <property type="gene ID" value="A4U43_C07F22100"/>
</dbReference>
<comment type="similarity">
    <text evidence="1">Belongs to the remorin family.</text>
</comment>
<dbReference type="Proteomes" id="UP000243459">
    <property type="component" value="Chromosome 7"/>
</dbReference>
<dbReference type="OMA" id="AHVETKI"/>
<dbReference type="EMBL" id="CM007387">
    <property type="protein sequence ID" value="ONK64102.1"/>
    <property type="molecule type" value="Genomic_DNA"/>
</dbReference>
<name>A0A5P1EE22_ASPOF</name>
<feature type="coiled-coil region" evidence="2">
    <location>
        <begin position="12"/>
        <end position="39"/>
    </location>
</feature>
<organism evidence="4 5">
    <name type="scientific">Asparagus officinalis</name>
    <name type="common">Garden asparagus</name>
    <dbReference type="NCBI Taxonomy" id="4686"/>
    <lineage>
        <taxon>Eukaryota</taxon>
        <taxon>Viridiplantae</taxon>
        <taxon>Streptophyta</taxon>
        <taxon>Embryophyta</taxon>
        <taxon>Tracheophyta</taxon>
        <taxon>Spermatophyta</taxon>
        <taxon>Magnoliopsida</taxon>
        <taxon>Liliopsida</taxon>
        <taxon>Asparagales</taxon>
        <taxon>Asparagaceae</taxon>
        <taxon>Asparagoideae</taxon>
        <taxon>Asparagus</taxon>
    </lineage>
</organism>
<keyword evidence="2" id="KW-0175">Coiled coil</keyword>
<feature type="domain" description="Remorin C-terminal" evidence="3">
    <location>
        <begin position="2"/>
        <end position="82"/>
    </location>
</feature>
<evidence type="ECO:0000313" key="5">
    <source>
        <dbReference type="Proteomes" id="UP000243459"/>
    </source>
</evidence>
<reference evidence="5" key="1">
    <citation type="journal article" date="2017" name="Nat. Commun.">
        <title>The asparagus genome sheds light on the origin and evolution of a young Y chromosome.</title>
        <authorList>
            <person name="Harkess A."/>
            <person name="Zhou J."/>
            <person name="Xu C."/>
            <person name="Bowers J.E."/>
            <person name="Van der Hulst R."/>
            <person name="Ayyampalayam S."/>
            <person name="Mercati F."/>
            <person name="Riccardi P."/>
            <person name="McKain M.R."/>
            <person name="Kakrana A."/>
            <person name="Tang H."/>
            <person name="Ray J."/>
            <person name="Groenendijk J."/>
            <person name="Arikit S."/>
            <person name="Mathioni S.M."/>
            <person name="Nakano M."/>
            <person name="Shan H."/>
            <person name="Telgmann-Rauber A."/>
            <person name="Kanno A."/>
            <person name="Yue Z."/>
            <person name="Chen H."/>
            <person name="Li W."/>
            <person name="Chen Y."/>
            <person name="Xu X."/>
            <person name="Zhang Y."/>
            <person name="Luo S."/>
            <person name="Chen H."/>
            <person name="Gao J."/>
            <person name="Mao Z."/>
            <person name="Pires J.C."/>
            <person name="Luo M."/>
            <person name="Kudrna D."/>
            <person name="Wing R.A."/>
            <person name="Meyers B.C."/>
            <person name="Yi K."/>
            <person name="Kong H."/>
            <person name="Lavrijsen P."/>
            <person name="Sunseri F."/>
            <person name="Falavigna A."/>
            <person name="Ye Y."/>
            <person name="Leebens-Mack J.H."/>
            <person name="Chen G."/>
        </authorList>
    </citation>
    <scope>NUCLEOTIDE SEQUENCE [LARGE SCALE GENOMIC DNA]</scope>
    <source>
        <strain evidence="5">cv. DH0086</strain>
    </source>
</reference>
<evidence type="ECO:0000313" key="4">
    <source>
        <dbReference type="EMBL" id="ONK64102.1"/>
    </source>
</evidence>
<protein>
    <recommendedName>
        <fullName evidence="3">Remorin C-terminal domain-containing protein</fullName>
    </recommendedName>
</protein>
<sequence>MASISSWENSKLASIEAEMKKYEEALEKRRARYAEKIKNKIAMIHKEAEERRAIVEAKKAENLLKVEEEAAKYRATGVVPKKGHIWFGS</sequence>
<dbReference type="AlphaFoldDB" id="A0A5P1EE22"/>
<accession>A0A5P1EE22</accession>
<gene>
    <name evidence="4" type="ORF">A4U43_C07F22100</name>
</gene>
<proteinExistence type="inferred from homology"/>
<dbReference type="PANTHER" id="PTHR31775">
    <property type="entry name" value="OS02G0117200 PROTEIN"/>
    <property type="match status" value="1"/>
</dbReference>
<keyword evidence="5" id="KW-1185">Reference proteome</keyword>
<dbReference type="InterPro" id="IPR005516">
    <property type="entry name" value="Remorin_C"/>
</dbReference>
<evidence type="ECO:0000259" key="3">
    <source>
        <dbReference type="Pfam" id="PF03763"/>
    </source>
</evidence>
<dbReference type="PANTHER" id="PTHR31775:SF5">
    <property type="entry name" value="REMORIN 1.4"/>
    <property type="match status" value="1"/>
</dbReference>
<evidence type="ECO:0000256" key="1">
    <source>
        <dbReference type="ARBA" id="ARBA00005711"/>
    </source>
</evidence>
<dbReference type="Pfam" id="PF03763">
    <property type="entry name" value="Remorin_C"/>
    <property type="match status" value="1"/>
</dbReference>